<reference evidence="9 10" key="1">
    <citation type="submission" date="2015-09" db="EMBL/GenBank/DDBJ databases">
        <authorList>
            <consortium name="Pathogen Informatics"/>
        </authorList>
    </citation>
    <scope>NUCLEOTIDE SEQUENCE [LARGE SCALE GENOMIC DNA]</scope>
    <source>
        <strain evidence="9 10">2789STDY5834921</strain>
    </source>
</reference>
<keyword evidence="6 7" id="KW-0472">Membrane</keyword>
<evidence type="ECO:0000256" key="2">
    <source>
        <dbReference type="ARBA" id="ARBA00022475"/>
    </source>
</evidence>
<dbReference type="AlphaFoldDB" id="A0A174N0I8"/>
<evidence type="ECO:0000256" key="6">
    <source>
        <dbReference type="ARBA" id="ARBA00023136"/>
    </source>
</evidence>
<evidence type="ECO:0000259" key="8">
    <source>
        <dbReference type="Pfam" id="PF06808"/>
    </source>
</evidence>
<keyword evidence="4 7" id="KW-0812">Transmembrane</keyword>
<accession>A0A174N0I8</accession>
<evidence type="ECO:0000256" key="1">
    <source>
        <dbReference type="ARBA" id="ARBA00004429"/>
    </source>
</evidence>
<evidence type="ECO:0000256" key="4">
    <source>
        <dbReference type="ARBA" id="ARBA00022692"/>
    </source>
</evidence>
<evidence type="ECO:0000313" key="10">
    <source>
        <dbReference type="Proteomes" id="UP000095413"/>
    </source>
</evidence>
<evidence type="ECO:0000256" key="5">
    <source>
        <dbReference type="ARBA" id="ARBA00022989"/>
    </source>
</evidence>
<dbReference type="PANTHER" id="PTHR33362:SF3">
    <property type="entry name" value="SIALIC ACID TRAP TRANSPORTER PERMEASE PROTEIN SIAT"/>
    <property type="match status" value="1"/>
</dbReference>
<dbReference type="PANTHER" id="PTHR33362">
    <property type="entry name" value="SIALIC ACID TRAP TRANSPORTER PERMEASE PROTEIN SIAT-RELATED"/>
    <property type="match status" value="1"/>
</dbReference>
<evidence type="ECO:0000313" key="9">
    <source>
        <dbReference type="EMBL" id="CUP42242.1"/>
    </source>
</evidence>
<keyword evidence="3" id="KW-0997">Cell inner membrane</keyword>
<proteinExistence type="predicted"/>
<dbReference type="RefSeq" id="WP_055055761.1">
    <property type="nucleotide sequence ID" value="NZ_CZBA01000006.1"/>
</dbReference>
<organism evidence="9 10">
    <name type="scientific">Blautia obeum</name>
    <dbReference type="NCBI Taxonomy" id="40520"/>
    <lineage>
        <taxon>Bacteria</taxon>
        <taxon>Bacillati</taxon>
        <taxon>Bacillota</taxon>
        <taxon>Clostridia</taxon>
        <taxon>Lachnospirales</taxon>
        <taxon>Lachnospiraceae</taxon>
        <taxon>Blautia</taxon>
    </lineage>
</organism>
<evidence type="ECO:0000256" key="3">
    <source>
        <dbReference type="ARBA" id="ARBA00022519"/>
    </source>
</evidence>
<keyword evidence="5 7" id="KW-1133">Transmembrane helix</keyword>
<name>A0A174N0I8_9FIRM</name>
<gene>
    <name evidence="9" type="ORF">ERS852533_01296</name>
</gene>
<protein>
    <submittedName>
        <fullName evidence="9">TRAP-type C4-dicarboxylate transport system, small permease component</fullName>
    </submittedName>
</protein>
<sequence length="76" mass="8244">MSTETVGTIILLASFFIMIFAGNHIIFSIGISTLLTLLYLKVPLMTVAQQSVKGLNSFSLMAVPFFILMGVAAQNF</sequence>
<dbReference type="InterPro" id="IPR010656">
    <property type="entry name" value="DctM"/>
</dbReference>
<comment type="subcellular location">
    <subcellularLocation>
        <location evidence="1">Cell inner membrane</location>
        <topology evidence="1">Multi-pass membrane protein</topology>
    </subcellularLocation>
</comment>
<dbReference type="EMBL" id="CZBA01000006">
    <property type="protein sequence ID" value="CUP42242.1"/>
    <property type="molecule type" value="Genomic_DNA"/>
</dbReference>
<feature type="transmembrane region" description="Helical" evidence="7">
    <location>
        <begin position="52"/>
        <end position="73"/>
    </location>
</feature>
<keyword evidence="2" id="KW-1003">Cell membrane</keyword>
<feature type="domain" description="TRAP C4-dicarboxylate transport system permease DctM subunit" evidence="8">
    <location>
        <begin position="12"/>
        <end position="75"/>
    </location>
</feature>
<dbReference type="InterPro" id="IPR004681">
    <property type="entry name" value="TRAP_DctM"/>
</dbReference>
<dbReference type="GO" id="GO:0022857">
    <property type="term" value="F:transmembrane transporter activity"/>
    <property type="evidence" value="ECO:0007669"/>
    <property type="project" value="TreeGrafter"/>
</dbReference>
<dbReference type="GO" id="GO:0005886">
    <property type="term" value="C:plasma membrane"/>
    <property type="evidence" value="ECO:0007669"/>
    <property type="project" value="UniProtKB-SubCell"/>
</dbReference>
<dbReference type="Pfam" id="PF06808">
    <property type="entry name" value="DctM"/>
    <property type="match status" value="1"/>
</dbReference>
<feature type="transmembrane region" description="Helical" evidence="7">
    <location>
        <begin position="12"/>
        <end position="40"/>
    </location>
</feature>
<evidence type="ECO:0000256" key="7">
    <source>
        <dbReference type="SAM" id="Phobius"/>
    </source>
</evidence>
<dbReference type="OrthoDB" id="8627919at2"/>
<dbReference type="Proteomes" id="UP000095413">
    <property type="component" value="Unassembled WGS sequence"/>
</dbReference>